<dbReference type="OrthoDB" id="3486565at2759"/>
<dbReference type="Proteomes" id="UP000800040">
    <property type="component" value="Unassembled WGS sequence"/>
</dbReference>
<evidence type="ECO:0000313" key="2">
    <source>
        <dbReference type="EMBL" id="KAF1830837.1"/>
    </source>
</evidence>
<gene>
    <name evidence="2" type="ORF">BDW02DRAFT_641883</name>
</gene>
<sequence length="637" mass="72188">MAELRQCGTWCELCGYICTLFDFEDFAKRVADHDSAAHEKNPRAPRGQVTTVEVAQRIHPRWPDPDLDELLNRVTVSVFIQHGNTKIIDKRDFEVSTSAGRAFSRPIWKNTASTLTARSTTIRSWLSECQTHHPDCQKTLKPSTPLAARILAVEEAGPENFVIKLVSTEKINLHQEPYLVLSHVWGGIEIPCKTTSENISQYQNTGIDFHALPLTFQDAVRITIAIGFSYLWIDSLCIIQNSGPDWQCESAKMSAIFRAGTLTLSATTARNSQEGCGLQTASFERVTRFKGTQEGLSFAARQVDAYGRTGMQLLGEQMASAPVNERAWILQEKLLSRRILHATHLQFVWQCCMVTESEDGNVYHEKGSSLTTGWKLLHSHLPRDRGDASCRPRDAYAKDWRWWEWVQDYNRRTLKVPSDHYVAFAGAVRLWHEVTNDDPVVGLWRRYLTLHLSWDAFRRHKCDVLLPTPGTRRPSWTWMSYPHGSVDVWGPRLASPDLQKKDGMGIVYQAKVVAIQVQWSGQALTSDPSGSTIRIRGMCRRMAPPKPLRDGVLGPLHLDPDVSDRRDKYDTLALVAYVRPAVLKNHPPCVTILYLVIQPTDGDKYMRIGRMELSESLIMAEGDEYRPKGELKEINLV</sequence>
<protein>
    <submittedName>
        <fullName evidence="2">HET-domain-containing protein</fullName>
    </submittedName>
</protein>
<dbReference type="PANTHER" id="PTHR33112">
    <property type="entry name" value="DOMAIN PROTEIN, PUTATIVE-RELATED"/>
    <property type="match status" value="1"/>
</dbReference>
<keyword evidence="3" id="KW-1185">Reference proteome</keyword>
<dbReference type="AlphaFoldDB" id="A0A6A5K7F5"/>
<name>A0A6A5K7F5_9PLEO</name>
<proteinExistence type="predicted"/>
<evidence type="ECO:0000259" key="1">
    <source>
        <dbReference type="Pfam" id="PF06985"/>
    </source>
</evidence>
<evidence type="ECO:0000313" key="3">
    <source>
        <dbReference type="Proteomes" id="UP000800040"/>
    </source>
</evidence>
<dbReference type="EMBL" id="ML975382">
    <property type="protein sequence ID" value="KAF1830837.1"/>
    <property type="molecule type" value="Genomic_DNA"/>
</dbReference>
<feature type="domain" description="Heterokaryon incompatibility" evidence="1">
    <location>
        <begin position="178"/>
        <end position="332"/>
    </location>
</feature>
<dbReference type="Pfam" id="PF06985">
    <property type="entry name" value="HET"/>
    <property type="match status" value="1"/>
</dbReference>
<reference evidence="2" key="1">
    <citation type="submission" date="2020-01" db="EMBL/GenBank/DDBJ databases">
        <authorList>
            <consortium name="DOE Joint Genome Institute"/>
            <person name="Haridas S."/>
            <person name="Albert R."/>
            <person name="Binder M."/>
            <person name="Bloem J."/>
            <person name="Labutti K."/>
            <person name="Salamov A."/>
            <person name="Andreopoulos B."/>
            <person name="Baker S.E."/>
            <person name="Barry K."/>
            <person name="Bills G."/>
            <person name="Bluhm B.H."/>
            <person name="Cannon C."/>
            <person name="Castanera R."/>
            <person name="Culley D.E."/>
            <person name="Daum C."/>
            <person name="Ezra D."/>
            <person name="Gonzalez J.B."/>
            <person name="Henrissat B."/>
            <person name="Kuo A."/>
            <person name="Liang C."/>
            <person name="Lipzen A."/>
            <person name="Lutzoni F."/>
            <person name="Magnuson J."/>
            <person name="Mondo S."/>
            <person name="Nolan M."/>
            <person name="Ohm R."/>
            <person name="Pangilinan J."/>
            <person name="Park H.-J."/>
            <person name="Ramirez L."/>
            <person name="Alfaro M."/>
            <person name="Sun H."/>
            <person name="Tritt A."/>
            <person name="Yoshinaga Y."/>
            <person name="Zwiers L.-H."/>
            <person name="Turgeon B.G."/>
            <person name="Goodwin S.B."/>
            <person name="Spatafora J.W."/>
            <person name="Crous P.W."/>
            <person name="Grigoriev I.V."/>
        </authorList>
    </citation>
    <scope>NUCLEOTIDE SEQUENCE</scope>
    <source>
        <strain evidence="2">P77</strain>
    </source>
</reference>
<accession>A0A6A5K7F5</accession>
<dbReference type="PANTHER" id="PTHR33112:SF9">
    <property type="entry name" value="HETEROKARYON INCOMPATIBILITY DOMAIN-CONTAINING PROTEIN"/>
    <property type="match status" value="1"/>
</dbReference>
<organism evidence="2 3">
    <name type="scientific">Decorospora gaudefroyi</name>
    <dbReference type="NCBI Taxonomy" id="184978"/>
    <lineage>
        <taxon>Eukaryota</taxon>
        <taxon>Fungi</taxon>
        <taxon>Dikarya</taxon>
        <taxon>Ascomycota</taxon>
        <taxon>Pezizomycotina</taxon>
        <taxon>Dothideomycetes</taxon>
        <taxon>Pleosporomycetidae</taxon>
        <taxon>Pleosporales</taxon>
        <taxon>Pleosporineae</taxon>
        <taxon>Pleosporaceae</taxon>
        <taxon>Decorospora</taxon>
    </lineage>
</organism>
<dbReference type="InterPro" id="IPR010730">
    <property type="entry name" value="HET"/>
</dbReference>